<evidence type="ECO:0000313" key="1">
    <source>
        <dbReference type="EMBL" id="KAI7982454.1"/>
    </source>
</evidence>
<accession>A0ACC0F1X1</accession>
<evidence type="ECO:0000313" key="2">
    <source>
        <dbReference type="Proteomes" id="UP001060215"/>
    </source>
</evidence>
<protein>
    <submittedName>
        <fullName evidence="1">Protein MAIN-LIKE 2</fullName>
    </submittedName>
</protein>
<proteinExistence type="predicted"/>
<comment type="caution">
    <text evidence="1">The sequence shown here is derived from an EMBL/GenBank/DDBJ whole genome shotgun (WGS) entry which is preliminary data.</text>
</comment>
<feature type="non-terminal residue" evidence="1">
    <location>
        <position position="293"/>
    </location>
</feature>
<name>A0ACC0F1X1_9ERIC</name>
<dbReference type="EMBL" id="CM045768">
    <property type="protein sequence ID" value="KAI7982454.1"/>
    <property type="molecule type" value="Genomic_DNA"/>
</dbReference>
<keyword evidence="2" id="KW-1185">Reference proteome</keyword>
<organism evidence="1 2">
    <name type="scientific">Camellia lanceoleosa</name>
    <dbReference type="NCBI Taxonomy" id="1840588"/>
    <lineage>
        <taxon>Eukaryota</taxon>
        <taxon>Viridiplantae</taxon>
        <taxon>Streptophyta</taxon>
        <taxon>Embryophyta</taxon>
        <taxon>Tracheophyta</taxon>
        <taxon>Spermatophyta</taxon>
        <taxon>Magnoliopsida</taxon>
        <taxon>eudicotyledons</taxon>
        <taxon>Gunneridae</taxon>
        <taxon>Pentapetalae</taxon>
        <taxon>asterids</taxon>
        <taxon>Ericales</taxon>
        <taxon>Theaceae</taxon>
        <taxon>Camellia</taxon>
    </lineage>
</organism>
<gene>
    <name evidence="1" type="ORF">LOK49_LG15G01538</name>
</gene>
<dbReference type="Proteomes" id="UP001060215">
    <property type="component" value="Chromosome 11"/>
</dbReference>
<sequence>MADDVPHHGGYSGMKGEPVADKNLLLREPEAHLSHGASEVDSRFTRRYGSTTTKEWDMDLPDGVWQVIDEAGFGLFCMGLSHLEASRTLLGALVERWWDTTNSFHFSTIGDMTMTTYDFSMLTGLEVRGRPIPYDSDLGEWEAAWTYLLEAHPPIFQSGILWVYAYFPVLAPMPEVETPLKVPYSHRYDDHMVALCDDARGCQILVCRSLGHLSVSAPSFGWPDLPTEQTGWRYSGEPYQIPIEFPLPSHGYVRTPDSPPPSTGYVKVLLEVFASFEDMILRRETMLSSHGIQ</sequence>
<reference evidence="1 2" key="1">
    <citation type="journal article" date="2022" name="Plant J.">
        <title>Chromosome-level genome of Camellia lanceoleosa provides a valuable resource for understanding genome evolution and self-incompatibility.</title>
        <authorList>
            <person name="Gong W."/>
            <person name="Xiao S."/>
            <person name="Wang L."/>
            <person name="Liao Z."/>
            <person name="Chang Y."/>
            <person name="Mo W."/>
            <person name="Hu G."/>
            <person name="Li W."/>
            <person name="Zhao G."/>
            <person name="Zhu H."/>
            <person name="Hu X."/>
            <person name="Ji K."/>
            <person name="Xiang X."/>
            <person name="Song Q."/>
            <person name="Yuan D."/>
            <person name="Jin S."/>
            <person name="Zhang L."/>
        </authorList>
    </citation>
    <scope>NUCLEOTIDE SEQUENCE [LARGE SCALE GENOMIC DNA]</scope>
    <source>
        <strain evidence="1">SQ_2022a</strain>
    </source>
</reference>